<dbReference type="SUPFAM" id="SSF81321">
    <property type="entry name" value="Family A G protein-coupled receptor-like"/>
    <property type="match status" value="1"/>
</dbReference>
<dbReference type="OrthoDB" id="8631411at2759"/>
<feature type="domain" description="G-protein coupled receptors family 1 profile" evidence="15">
    <location>
        <begin position="52"/>
        <end position="309"/>
    </location>
</feature>
<evidence type="ECO:0000256" key="3">
    <source>
        <dbReference type="ARBA" id="ARBA00022475"/>
    </source>
</evidence>
<evidence type="ECO:0000256" key="4">
    <source>
        <dbReference type="ARBA" id="ARBA00022553"/>
    </source>
</evidence>
<dbReference type="PANTHER" id="PTHR11866:SF5">
    <property type="entry name" value="THROMBOXANE A2 RECEPTOR"/>
    <property type="match status" value="1"/>
</dbReference>
<dbReference type="OMA" id="HAILFDW"/>
<dbReference type="AlphaFoldDB" id="H3B5A6"/>
<comment type="subcellular location">
    <subcellularLocation>
        <location evidence="1">Cell membrane</location>
        <topology evidence="1">Multi-pass membrane protein</topology>
    </subcellularLocation>
</comment>
<dbReference type="GO" id="GO:0004960">
    <property type="term" value="F:thromboxane receptor activity"/>
    <property type="evidence" value="ECO:0007669"/>
    <property type="project" value="InterPro"/>
</dbReference>
<keyword evidence="10" id="KW-0675">Receptor</keyword>
<dbReference type="InterPro" id="IPR008365">
    <property type="entry name" value="Prostanoid_rcpt"/>
</dbReference>
<dbReference type="GO" id="GO:0045777">
    <property type="term" value="P:positive regulation of blood pressure"/>
    <property type="evidence" value="ECO:0007669"/>
    <property type="project" value="TreeGrafter"/>
</dbReference>
<dbReference type="InParanoid" id="H3B5A6"/>
<dbReference type="GO" id="GO:0005886">
    <property type="term" value="C:plasma membrane"/>
    <property type="evidence" value="ECO:0007669"/>
    <property type="project" value="UniProtKB-SubCell"/>
</dbReference>
<proteinExistence type="predicted"/>
<accession>H3B5A6</accession>
<name>H3B5A6_LATCH</name>
<evidence type="ECO:0000256" key="12">
    <source>
        <dbReference type="ARBA" id="ARBA00023224"/>
    </source>
</evidence>
<dbReference type="STRING" id="7897.ENSLACP00000017077"/>
<feature type="transmembrane region" description="Helical" evidence="14">
    <location>
        <begin position="40"/>
        <end position="63"/>
    </location>
</feature>
<evidence type="ECO:0000256" key="10">
    <source>
        <dbReference type="ARBA" id="ARBA00023170"/>
    </source>
</evidence>
<dbReference type="GO" id="GO:0007204">
    <property type="term" value="P:positive regulation of cytosolic calcium ion concentration"/>
    <property type="evidence" value="ECO:0007669"/>
    <property type="project" value="TreeGrafter"/>
</dbReference>
<dbReference type="PANTHER" id="PTHR11866">
    <property type="entry name" value="G-PROTEIN COUPLED RECEPTOR FAMILY 1 MEMBER"/>
    <property type="match status" value="1"/>
</dbReference>
<dbReference type="FunFam" id="1.20.1070.10:FF:000163">
    <property type="entry name" value="Thromboxane A2 receptor"/>
    <property type="match status" value="1"/>
</dbReference>
<evidence type="ECO:0000313" key="17">
    <source>
        <dbReference type="Proteomes" id="UP000008672"/>
    </source>
</evidence>
<keyword evidence="12" id="KW-0807">Transducer</keyword>
<dbReference type="PROSITE" id="PS00237">
    <property type="entry name" value="G_PROTEIN_RECEP_F1_1"/>
    <property type="match status" value="1"/>
</dbReference>
<dbReference type="Gene3D" id="1.20.1070.10">
    <property type="entry name" value="Rhodopsin 7-helix transmembrane proteins"/>
    <property type="match status" value="1"/>
</dbReference>
<dbReference type="HOGENOM" id="CLU_045991_3_0_1"/>
<evidence type="ECO:0000259" key="15">
    <source>
        <dbReference type="PROSITE" id="PS50262"/>
    </source>
</evidence>
<keyword evidence="17" id="KW-1185">Reference proteome</keyword>
<dbReference type="PROSITE" id="PS50262">
    <property type="entry name" value="G_PROTEIN_RECEP_F1_2"/>
    <property type="match status" value="1"/>
</dbReference>
<feature type="transmembrane region" description="Helical" evidence="14">
    <location>
        <begin position="203"/>
        <end position="232"/>
    </location>
</feature>
<keyword evidence="5 14" id="KW-0812">Transmembrane</keyword>
<evidence type="ECO:0000256" key="5">
    <source>
        <dbReference type="ARBA" id="ARBA00022692"/>
    </source>
</evidence>
<evidence type="ECO:0000256" key="13">
    <source>
        <dbReference type="ARBA" id="ARBA00029815"/>
    </source>
</evidence>
<dbReference type="Proteomes" id="UP000008672">
    <property type="component" value="Unassembled WGS sequence"/>
</dbReference>
<evidence type="ECO:0000256" key="2">
    <source>
        <dbReference type="ARBA" id="ARBA00017628"/>
    </source>
</evidence>
<organism evidence="16 17">
    <name type="scientific">Latimeria chalumnae</name>
    <name type="common">Coelacanth</name>
    <dbReference type="NCBI Taxonomy" id="7897"/>
    <lineage>
        <taxon>Eukaryota</taxon>
        <taxon>Metazoa</taxon>
        <taxon>Chordata</taxon>
        <taxon>Craniata</taxon>
        <taxon>Vertebrata</taxon>
        <taxon>Euteleostomi</taxon>
        <taxon>Coelacanthiformes</taxon>
        <taxon>Coelacanthidae</taxon>
        <taxon>Latimeria</taxon>
    </lineage>
</organism>
<reference evidence="16" key="3">
    <citation type="submission" date="2025-09" db="UniProtKB">
        <authorList>
            <consortium name="Ensembl"/>
        </authorList>
    </citation>
    <scope>IDENTIFICATION</scope>
</reference>
<evidence type="ECO:0000256" key="8">
    <source>
        <dbReference type="ARBA" id="ARBA00023136"/>
    </source>
</evidence>
<sequence length="351" mass="39598">MVYTNNMSSAHNSSQSTQGRCLVTNWNVSNTNDQPNASHWFSLIFSIIGLGSNLIALCVLVSSYKKTQSRSRSSFLIFLCGLVVTDFMGLLLTGAVVISYHSIKFDWDSDCHLCNFMGLSMVFYGLCPLLLGAAMAVERFIGINRPFTRSTTMSKQRAWSTVMIVWIFAFCLGLMPILGVGSYTIQYPKSWCFISLTYTVENIVFGMLFSLVGLLSLSLSFVLNTISVVTLIKICRDQESIKRRRDCEVEMMVQLIGIMIVASVCWVPLLTFIAQTVLTELEDPVKRPALLLTYIRIATWNQILDPWAYILFRRAVLRKIYPSITPRPSIVSLYPMLATSLRRKFTSESVL</sequence>
<dbReference type="GeneID" id="102347545"/>
<feature type="transmembrane region" description="Helical" evidence="14">
    <location>
        <begin position="158"/>
        <end position="183"/>
    </location>
</feature>
<dbReference type="GO" id="GO:0045907">
    <property type="term" value="P:positive regulation of vasoconstriction"/>
    <property type="evidence" value="ECO:0007669"/>
    <property type="project" value="TreeGrafter"/>
</dbReference>
<evidence type="ECO:0000256" key="6">
    <source>
        <dbReference type="ARBA" id="ARBA00022989"/>
    </source>
</evidence>
<dbReference type="InterPro" id="IPR000276">
    <property type="entry name" value="GPCR_Rhodpsn"/>
</dbReference>
<dbReference type="RefSeq" id="XP_005999122.1">
    <property type="nucleotide sequence ID" value="XM_005999060.3"/>
</dbReference>
<dbReference type="PRINTS" id="PR00429">
    <property type="entry name" value="THROMBOXANER"/>
</dbReference>
<keyword evidence="4" id="KW-0597">Phosphoprotein</keyword>
<dbReference type="InterPro" id="IPR017452">
    <property type="entry name" value="GPCR_Rhodpsn_7TM"/>
</dbReference>
<dbReference type="Ensembl" id="ENSLACT00000017202.1">
    <property type="protein sequence ID" value="ENSLACP00000017077.1"/>
    <property type="gene ID" value="ENSLACG00000015049.1"/>
</dbReference>
<evidence type="ECO:0000256" key="11">
    <source>
        <dbReference type="ARBA" id="ARBA00023180"/>
    </source>
</evidence>
<keyword evidence="6 14" id="KW-1133">Transmembrane helix</keyword>
<dbReference type="GeneTree" id="ENSGT01030000234559"/>
<keyword evidence="3" id="KW-1003">Cell membrane</keyword>
<dbReference type="InterPro" id="IPR001105">
    <property type="entry name" value="Thbox_rcpt"/>
</dbReference>
<dbReference type="EMBL" id="AFYH01099204">
    <property type="status" value="NOT_ANNOTATED_CDS"/>
    <property type="molecule type" value="Genomic_DNA"/>
</dbReference>
<evidence type="ECO:0000256" key="1">
    <source>
        <dbReference type="ARBA" id="ARBA00004651"/>
    </source>
</evidence>
<dbReference type="PRINTS" id="PR01788">
    <property type="entry name" value="PROSTANOIDR"/>
</dbReference>
<keyword evidence="8 14" id="KW-0472">Membrane</keyword>
<feature type="transmembrane region" description="Helical" evidence="14">
    <location>
        <begin position="294"/>
        <end position="312"/>
    </location>
</feature>
<feature type="transmembrane region" description="Helical" evidence="14">
    <location>
        <begin position="75"/>
        <end position="103"/>
    </location>
</feature>
<reference evidence="17" key="1">
    <citation type="submission" date="2011-08" db="EMBL/GenBank/DDBJ databases">
        <title>The draft genome of Latimeria chalumnae.</title>
        <authorList>
            <person name="Di Palma F."/>
            <person name="Alfoldi J."/>
            <person name="Johnson J."/>
            <person name="Berlin A."/>
            <person name="Gnerre S."/>
            <person name="Jaffe D."/>
            <person name="MacCallum I."/>
            <person name="Young S."/>
            <person name="Walker B.J."/>
            <person name="Lander E."/>
            <person name="Lindblad-Toh K."/>
        </authorList>
    </citation>
    <scope>NUCLEOTIDE SEQUENCE [LARGE SCALE GENOMIC DNA]</scope>
    <source>
        <strain evidence="17">Wild caught</strain>
    </source>
</reference>
<feature type="transmembrane region" description="Helical" evidence="14">
    <location>
        <begin position="253"/>
        <end position="274"/>
    </location>
</feature>
<dbReference type="GO" id="GO:0006954">
    <property type="term" value="P:inflammatory response"/>
    <property type="evidence" value="ECO:0007669"/>
    <property type="project" value="TreeGrafter"/>
</dbReference>
<gene>
    <name evidence="16" type="primary">TBXA2R</name>
</gene>
<evidence type="ECO:0000256" key="9">
    <source>
        <dbReference type="ARBA" id="ARBA00023157"/>
    </source>
</evidence>
<keyword evidence="9" id="KW-1015">Disulfide bond</keyword>
<protein>
    <recommendedName>
        <fullName evidence="2">Thromboxane A2 receptor</fullName>
    </recommendedName>
    <alternativeName>
        <fullName evidence="13">Prostanoid TP receptor</fullName>
    </alternativeName>
</protein>
<reference evidence="16" key="2">
    <citation type="submission" date="2025-08" db="UniProtKB">
        <authorList>
            <consortium name="Ensembl"/>
        </authorList>
    </citation>
    <scope>IDENTIFICATION</scope>
</reference>
<dbReference type="Pfam" id="PF00001">
    <property type="entry name" value="7tm_1"/>
    <property type="match status" value="1"/>
</dbReference>
<feature type="transmembrane region" description="Helical" evidence="14">
    <location>
        <begin position="115"/>
        <end position="137"/>
    </location>
</feature>
<evidence type="ECO:0000256" key="7">
    <source>
        <dbReference type="ARBA" id="ARBA00023040"/>
    </source>
</evidence>
<dbReference type="FunCoup" id="H3B5A6">
    <property type="interactions" value="653"/>
</dbReference>
<evidence type="ECO:0000313" key="16">
    <source>
        <dbReference type="Ensembl" id="ENSLACP00000017077.1"/>
    </source>
</evidence>
<dbReference type="GO" id="GO:0007189">
    <property type="term" value="P:adenylate cyclase-activating G protein-coupled receptor signaling pathway"/>
    <property type="evidence" value="ECO:0007669"/>
    <property type="project" value="TreeGrafter"/>
</dbReference>
<evidence type="ECO:0000256" key="14">
    <source>
        <dbReference type="SAM" id="Phobius"/>
    </source>
</evidence>
<dbReference type="Bgee" id="ENSLACG00000015049">
    <property type="expression patterns" value="Expressed in pelvic fin"/>
</dbReference>
<keyword evidence="11" id="KW-0325">Glycoprotein</keyword>
<dbReference type="CTD" id="6915"/>
<keyword evidence="7" id="KW-0297">G-protein coupled receptor</keyword>
<dbReference type="KEGG" id="lcm:102347545"/>
<dbReference type="eggNOG" id="KOG3656">
    <property type="taxonomic scope" value="Eukaryota"/>
</dbReference>